<dbReference type="SUPFAM" id="SSF56235">
    <property type="entry name" value="N-terminal nucleophile aminohydrolases (Ntn hydrolases)"/>
    <property type="match status" value="1"/>
</dbReference>
<keyword evidence="6" id="KW-0963">Cytoplasm</keyword>
<evidence type="ECO:0000256" key="7">
    <source>
        <dbReference type="ARBA" id="ARBA00022576"/>
    </source>
</evidence>
<dbReference type="NCBIfam" id="NF001484">
    <property type="entry name" value="PRK00331.1"/>
    <property type="match status" value="1"/>
</dbReference>
<keyword evidence="10" id="KW-0315">Glutamine amidotransferase</keyword>
<dbReference type="AlphaFoldDB" id="A0A7R8WSC4"/>
<keyword evidence="9" id="KW-0677">Repeat</keyword>
<dbReference type="GO" id="GO:0006487">
    <property type="term" value="P:protein N-linked glycosylation"/>
    <property type="evidence" value="ECO:0007669"/>
    <property type="project" value="TreeGrafter"/>
</dbReference>
<evidence type="ECO:0000256" key="8">
    <source>
        <dbReference type="ARBA" id="ARBA00022679"/>
    </source>
</evidence>
<name>A0A7R8WSC4_9CRUS</name>
<comment type="catalytic activity">
    <reaction evidence="1">
        <text>D-fructose 6-phosphate + L-glutamine = D-glucosamine 6-phosphate + L-glutamate</text>
        <dbReference type="Rhea" id="RHEA:13237"/>
        <dbReference type="ChEBI" id="CHEBI:29985"/>
        <dbReference type="ChEBI" id="CHEBI:58359"/>
        <dbReference type="ChEBI" id="CHEBI:58725"/>
        <dbReference type="ChEBI" id="CHEBI:61527"/>
        <dbReference type="EC" id="2.6.1.16"/>
    </reaction>
</comment>
<evidence type="ECO:0000256" key="2">
    <source>
        <dbReference type="ARBA" id="ARBA00004496"/>
    </source>
</evidence>
<dbReference type="Pfam" id="PF01380">
    <property type="entry name" value="SIS"/>
    <property type="match status" value="2"/>
</dbReference>
<dbReference type="InterPro" id="IPR046348">
    <property type="entry name" value="SIS_dom_sf"/>
</dbReference>
<dbReference type="Pfam" id="PF13522">
    <property type="entry name" value="GATase_6"/>
    <property type="match status" value="1"/>
</dbReference>
<reference evidence="11" key="1">
    <citation type="submission" date="2020-11" db="EMBL/GenBank/DDBJ databases">
        <authorList>
            <person name="Tran Van P."/>
        </authorList>
    </citation>
    <scope>NUCLEOTIDE SEQUENCE</scope>
</reference>
<dbReference type="InterPro" id="IPR047084">
    <property type="entry name" value="GFAT_N"/>
</dbReference>
<evidence type="ECO:0000256" key="9">
    <source>
        <dbReference type="ARBA" id="ARBA00022737"/>
    </source>
</evidence>
<dbReference type="PANTHER" id="PTHR10937">
    <property type="entry name" value="GLUCOSAMINE--FRUCTOSE-6-PHOSPHATE AMINOTRANSFERASE, ISOMERIZING"/>
    <property type="match status" value="1"/>
</dbReference>
<dbReference type="GO" id="GO:0006002">
    <property type="term" value="P:fructose 6-phosphate metabolic process"/>
    <property type="evidence" value="ECO:0007669"/>
    <property type="project" value="TreeGrafter"/>
</dbReference>
<dbReference type="InterPro" id="IPR029055">
    <property type="entry name" value="Ntn_hydrolases_N"/>
</dbReference>
<dbReference type="InterPro" id="IPR001347">
    <property type="entry name" value="SIS_dom"/>
</dbReference>
<dbReference type="PROSITE" id="PS51278">
    <property type="entry name" value="GATASE_TYPE_2"/>
    <property type="match status" value="1"/>
</dbReference>
<protein>
    <recommendedName>
        <fullName evidence="5">Glutamine--fructose-6-phosphate aminotransferase [isomerizing]</fullName>
        <ecNumber evidence="4">2.6.1.16</ecNumber>
    </recommendedName>
</protein>
<comment type="pathway">
    <text evidence="3">Nucleotide-sugar biosynthesis; UDP-N-acetyl-alpha-D-glucosamine biosynthesis; alpha-D-glucosamine 6-phosphate from D-fructose 6-phosphate: step 1/1.</text>
</comment>
<sequence length="506" mass="55133">MCGIVGAVAQRPVTEILLEGLRRLEYRGYDSAGIAIIGQDNRLRRVRALGKVAELSARLTLEPLDGKVGIAHTRWATHGKPAEVNAHPHFSGEWVGVVHNGVIENHEVVHARIAELGYTFESETDTEVVAHLVDYCLKRDGDLLTAVMSARKELDGAYALAVVAPDEPNVMIVARQGSPLVIGVGLGEHFIASDIQALLPVTNRFIYLENGDIARIRTHQVEIFDASGNPVERPVVESRASDSSVDLGEYRHYMLKEIFEQPAAINNTLEGRLTNERILTCVNGANAADLLKQVKEIQFIACGTSYHAGLIGKHWIEALTDIPCSVEVASEYRYRRQPRRENLLVVTISQSGETADTLAALDKVKREHGCLTSLAICNVAESSLIRESDLSLMTVAGAEIGVASTKAFTTQLVAMQLLTGLLIQAKEGNQAVVAALATDLLKLPGYIEQVLALDPVIEALAERFLEKHHALYLGRGDQFPVALEGALKLKEISYIHAEAYPAGELK</sequence>
<keyword evidence="8" id="KW-0808">Transferase</keyword>
<dbReference type="OrthoDB" id="15235at2759"/>
<dbReference type="InterPro" id="IPR005855">
    <property type="entry name" value="GFAT"/>
</dbReference>
<evidence type="ECO:0000256" key="10">
    <source>
        <dbReference type="ARBA" id="ARBA00022962"/>
    </source>
</evidence>
<evidence type="ECO:0000256" key="1">
    <source>
        <dbReference type="ARBA" id="ARBA00001031"/>
    </source>
</evidence>
<accession>A0A7R8WSC4</accession>
<comment type="subcellular location">
    <subcellularLocation>
        <location evidence="2">Cytoplasm</location>
    </subcellularLocation>
</comment>
<dbReference type="PROSITE" id="PS51464">
    <property type="entry name" value="SIS"/>
    <property type="match status" value="2"/>
</dbReference>
<dbReference type="CDD" id="cd05008">
    <property type="entry name" value="SIS_GlmS_GlmD_1"/>
    <property type="match status" value="1"/>
</dbReference>
<dbReference type="FunFam" id="3.40.50.10490:FF:000001">
    <property type="entry name" value="Glutamine--fructose-6-phosphate aminotransferase [isomerizing]"/>
    <property type="match status" value="1"/>
</dbReference>
<dbReference type="SUPFAM" id="SSF53697">
    <property type="entry name" value="SIS domain"/>
    <property type="match status" value="1"/>
</dbReference>
<proteinExistence type="predicted"/>
<dbReference type="NCBIfam" id="TIGR01135">
    <property type="entry name" value="glmS"/>
    <property type="match status" value="1"/>
</dbReference>
<evidence type="ECO:0000256" key="4">
    <source>
        <dbReference type="ARBA" id="ARBA00012916"/>
    </source>
</evidence>
<evidence type="ECO:0000256" key="5">
    <source>
        <dbReference type="ARBA" id="ARBA00016090"/>
    </source>
</evidence>
<dbReference type="GO" id="GO:0097367">
    <property type="term" value="F:carbohydrate derivative binding"/>
    <property type="evidence" value="ECO:0007669"/>
    <property type="project" value="InterPro"/>
</dbReference>
<organism evidence="11">
    <name type="scientific">Cyprideis torosa</name>
    <dbReference type="NCBI Taxonomy" id="163714"/>
    <lineage>
        <taxon>Eukaryota</taxon>
        <taxon>Metazoa</taxon>
        <taxon>Ecdysozoa</taxon>
        <taxon>Arthropoda</taxon>
        <taxon>Crustacea</taxon>
        <taxon>Oligostraca</taxon>
        <taxon>Ostracoda</taxon>
        <taxon>Podocopa</taxon>
        <taxon>Podocopida</taxon>
        <taxon>Cytherocopina</taxon>
        <taxon>Cytheroidea</taxon>
        <taxon>Cytherideidae</taxon>
        <taxon>Cyprideis</taxon>
    </lineage>
</organism>
<dbReference type="EC" id="2.6.1.16" evidence="4"/>
<dbReference type="InterPro" id="IPR035466">
    <property type="entry name" value="GlmS/AgaS_SIS"/>
</dbReference>
<dbReference type="GO" id="GO:0005829">
    <property type="term" value="C:cytosol"/>
    <property type="evidence" value="ECO:0007669"/>
    <property type="project" value="TreeGrafter"/>
</dbReference>
<dbReference type="InterPro" id="IPR017932">
    <property type="entry name" value="GATase_2_dom"/>
</dbReference>
<dbReference type="FunFam" id="3.60.20.10:FF:000006">
    <property type="entry name" value="Glutamine--fructose-6-phosphate aminotransferase [isomerizing]"/>
    <property type="match status" value="1"/>
</dbReference>
<keyword evidence="7" id="KW-0032">Aminotransferase</keyword>
<dbReference type="GO" id="GO:0004360">
    <property type="term" value="F:glutamine-fructose-6-phosphate transaminase (isomerizing) activity"/>
    <property type="evidence" value="ECO:0007669"/>
    <property type="project" value="UniProtKB-EC"/>
</dbReference>
<dbReference type="GO" id="GO:0006048">
    <property type="term" value="P:UDP-N-acetylglucosamine biosynthetic process"/>
    <property type="evidence" value="ECO:0007669"/>
    <property type="project" value="UniProtKB-UniPathway"/>
</dbReference>
<feature type="non-terminal residue" evidence="11">
    <location>
        <position position="506"/>
    </location>
</feature>
<dbReference type="Gene3D" id="3.40.50.10490">
    <property type="entry name" value="Glucose-6-phosphate isomerase like protein, domain 1"/>
    <property type="match status" value="2"/>
</dbReference>
<evidence type="ECO:0000256" key="3">
    <source>
        <dbReference type="ARBA" id="ARBA00004775"/>
    </source>
</evidence>
<evidence type="ECO:0000313" key="11">
    <source>
        <dbReference type="EMBL" id="CAD7237258.1"/>
    </source>
</evidence>
<dbReference type="Gene3D" id="3.60.20.10">
    <property type="entry name" value="Glutamine Phosphoribosylpyrophosphate, subunit 1, domain 1"/>
    <property type="match status" value="1"/>
</dbReference>
<gene>
    <name evidence="11" type="ORF">CTOB1V02_LOCUS15073</name>
</gene>
<dbReference type="EMBL" id="OB686182">
    <property type="protein sequence ID" value="CAD7237258.1"/>
    <property type="molecule type" value="Genomic_DNA"/>
</dbReference>
<dbReference type="UniPathway" id="UPA00113">
    <property type="reaction ID" value="UER00528"/>
</dbReference>
<evidence type="ECO:0000256" key="6">
    <source>
        <dbReference type="ARBA" id="ARBA00022490"/>
    </source>
</evidence>
<dbReference type="PANTHER" id="PTHR10937:SF0">
    <property type="entry name" value="GLUTAMINE--FRUCTOSE-6-PHOSPHATE TRANSAMINASE (ISOMERIZING)"/>
    <property type="match status" value="1"/>
</dbReference>
<dbReference type="CDD" id="cd00714">
    <property type="entry name" value="GFAT"/>
    <property type="match status" value="1"/>
</dbReference>